<dbReference type="AlphaFoldDB" id="A0A7R9GV01"/>
<reference evidence="1" key="1">
    <citation type="submission" date="2020-11" db="EMBL/GenBank/DDBJ databases">
        <authorList>
            <person name="Tran Van P."/>
        </authorList>
    </citation>
    <scope>NUCLEOTIDE SEQUENCE</scope>
</reference>
<proteinExistence type="predicted"/>
<protein>
    <recommendedName>
        <fullName evidence="2">Transposase</fullName>
    </recommendedName>
</protein>
<gene>
    <name evidence="1" type="ORF">TPSB3V08_LOCUS346</name>
</gene>
<dbReference type="InterPro" id="IPR012337">
    <property type="entry name" value="RNaseH-like_sf"/>
</dbReference>
<accession>A0A7R9GV01</accession>
<dbReference type="SUPFAM" id="SSF53098">
    <property type="entry name" value="Ribonuclease H-like"/>
    <property type="match status" value="1"/>
</dbReference>
<name>A0A7R9GV01_TIMPO</name>
<evidence type="ECO:0000313" key="1">
    <source>
        <dbReference type="EMBL" id="CAD7395800.1"/>
    </source>
</evidence>
<evidence type="ECO:0008006" key="2">
    <source>
        <dbReference type="Google" id="ProtNLM"/>
    </source>
</evidence>
<organism evidence="1">
    <name type="scientific">Timema poppense</name>
    <name type="common">Walking stick</name>
    <dbReference type="NCBI Taxonomy" id="170557"/>
    <lineage>
        <taxon>Eukaryota</taxon>
        <taxon>Metazoa</taxon>
        <taxon>Ecdysozoa</taxon>
        <taxon>Arthropoda</taxon>
        <taxon>Hexapoda</taxon>
        <taxon>Insecta</taxon>
        <taxon>Pterygota</taxon>
        <taxon>Neoptera</taxon>
        <taxon>Polyneoptera</taxon>
        <taxon>Phasmatodea</taxon>
        <taxon>Timematodea</taxon>
        <taxon>Timematoidea</taxon>
        <taxon>Timematidae</taxon>
        <taxon>Timema</taxon>
    </lineage>
</organism>
<sequence length="524" mass="58828">MGRGKTIDVEQRSGQFKADQFYRKQEQKTRGLKRQLSITEVCDKQKKAKTEKLVFIEDTVKMCFKADIPINKLDHPAAATQDVFLANCLFLDKATGSTVCQAINGSITQYGIEYNNILGLVSDSARYMETCFGAQNVLAGDHLLHFQCWAHQVNLYGDIFMKELKAQNQFVVKVKMVFSNAIKMKSVFVWFLQEEHADLPAILFPSPVVTRGNSWFHSVLYLNDYSDALIEFLGQYENNNASAEYLLEQQRDPVAWQSVKLQMVFVADSCKMLVELINKLEGSKFTFSHLLWHELEALMSVLNTTSVVKREELKQLLCGCAQKSAMKLAPCTTNNFFKTAGELLHAAIAALSLTPDEKSVRTQFEVLPLFSSLTSDKCVEGYLYLHKVVGATVHEVMGATVREGKVCDIIQMLMAIKVTNSAFAGPALQTIWAPVSSVDAERFFSQYDLVLTDRRTRMKEATIETCAMLSSHPPDYEKDTKIFVWNCALHSASDVVFDLCACAHMTEGGEEGGTARFCEDICRT</sequence>
<dbReference type="EMBL" id="OD000106">
    <property type="protein sequence ID" value="CAD7395800.1"/>
    <property type="molecule type" value="Genomic_DNA"/>
</dbReference>